<dbReference type="EMBL" id="JABFTP020000001">
    <property type="protein sequence ID" value="KAL3265860.1"/>
    <property type="molecule type" value="Genomic_DNA"/>
</dbReference>
<keyword evidence="3" id="KW-1185">Reference proteome</keyword>
<evidence type="ECO:0000313" key="2">
    <source>
        <dbReference type="EMBL" id="KAL3265860.1"/>
    </source>
</evidence>
<protein>
    <submittedName>
        <fullName evidence="2">Uncharacterized protein</fullName>
    </submittedName>
</protein>
<gene>
    <name evidence="2" type="ORF">HHI36_010056</name>
</gene>
<reference evidence="2 3" key="1">
    <citation type="journal article" date="2021" name="BMC Biol.">
        <title>Horizontally acquired antibacterial genes associated with adaptive radiation of ladybird beetles.</title>
        <authorList>
            <person name="Li H.S."/>
            <person name="Tang X.F."/>
            <person name="Huang Y.H."/>
            <person name="Xu Z.Y."/>
            <person name="Chen M.L."/>
            <person name="Du X.Y."/>
            <person name="Qiu B.Y."/>
            <person name="Chen P.T."/>
            <person name="Zhang W."/>
            <person name="Slipinski A."/>
            <person name="Escalona H.E."/>
            <person name="Waterhouse R.M."/>
            <person name="Zwick A."/>
            <person name="Pang H."/>
        </authorList>
    </citation>
    <scope>NUCLEOTIDE SEQUENCE [LARGE SCALE GENOMIC DNA]</scope>
    <source>
        <strain evidence="2">SYSU2018</strain>
    </source>
</reference>
<dbReference type="Proteomes" id="UP001516400">
    <property type="component" value="Unassembled WGS sequence"/>
</dbReference>
<dbReference type="AlphaFoldDB" id="A0ABD2MHP3"/>
<feature type="compositionally biased region" description="Basic and acidic residues" evidence="1">
    <location>
        <begin position="1"/>
        <end position="18"/>
    </location>
</feature>
<accession>A0ABD2MHP3</accession>
<evidence type="ECO:0000256" key="1">
    <source>
        <dbReference type="SAM" id="MobiDB-lite"/>
    </source>
</evidence>
<organism evidence="2 3">
    <name type="scientific">Cryptolaemus montrouzieri</name>
    <dbReference type="NCBI Taxonomy" id="559131"/>
    <lineage>
        <taxon>Eukaryota</taxon>
        <taxon>Metazoa</taxon>
        <taxon>Ecdysozoa</taxon>
        <taxon>Arthropoda</taxon>
        <taxon>Hexapoda</taxon>
        <taxon>Insecta</taxon>
        <taxon>Pterygota</taxon>
        <taxon>Neoptera</taxon>
        <taxon>Endopterygota</taxon>
        <taxon>Coleoptera</taxon>
        <taxon>Polyphaga</taxon>
        <taxon>Cucujiformia</taxon>
        <taxon>Coccinelloidea</taxon>
        <taxon>Coccinellidae</taxon>
        <taxon>Scymninae</taxon>
        <taxon>Scymnini</taxon>
        <taxon>Cryptolaemus</taxon>
    </lineage>
</organism>
<evidence type="ECO:0000313" key="3">
    <source>
        <dbReference type="Proteomes" id="UP001516400"/>
    </source>
</evidence>
<sequence length="67" mass="7931">MERKKEEQEDAVSEHSEVENDTAALASERTLIDEVDQSEERKQKKAKQIVNKKRRAGYYIVFQDKYL</sequence>
<proteinExistence type="predicted"/>
<feature type="region of interest" description="Disordered" evidence="1">
    <location>
        <begin position="1"/>
        <end position="48"/>
    </location>
</feature>
<comment type="caution">
    <text evidence="2">The sequence shown here is derived from an EMBL/GenBank/DDBJ whole genome shotgun (WGS) entry which is preliminary data.</text>
</comment>
<name>A0ABD2MHP3_9CUCU</name>